<dbReference type="Proteomes" id="UP000290365">
    <property type="component" value="Chromosome"/>
</dbReference>
<accession>A0A4P6JPT5</accession>
<dbReference type="EMBL" id="CP035758">
    <property type="protein sequence ID" value="QBD77305.1"/>
    <property type="molecule type" value="Genomic_DNA"/>
</dbReference>
<evidence type="ECO:0000313" key="2">
    <source>
        <dbReference type="Proteomes" id="UP000290365"/>
    </source>
</evidence>
<dbReference type="RefSeq" id="WP_129888368.1">
    <property type="nucleotide sequence ID" value="NZ_CP035758.1"/>
</dbReference>
<proteinExistence type="predicted"/>
<reference evidence="1 2" key="1">
    <citation type="submission" date="2019-01" db="EMBL/GenBank/DDBJ databases">
        <title>Ktedonosporobacter rubrisoli SCAWS-G2.</title>
        <authorList>
            <person name="Huang Y."/>
            <person name="Yan B."/>
        </authorList>
    </citation>
    <scope>NUCLEOTIDE SEQUENCE [LARGE SCALE GENOMIC DNA]</scope>
    <source>
        <strain evidence="1 2">SCAWS-G2</strain>
    </source>
</reference>
<evidence type="ECO:0000313" key="1">
    <source>
        <dbReference type="EMBL" id="QBD77305.1"/>
    </source>
</evidence>
<dbReference type="KEGG" id="kbs:EPA93_15420"/>
<sequence>MKFRFLTLSQHTPRLLALGLCAILLLTGLAVFAVTGPNPDGIRVNGIKVSNPDAVRINGIEASNPDGIRVNGIEASNPDGIRVNGIEVFTSGTAYPTSIEA</sequence>
<gene>
    <name evidence="1" type="ORF">EPA93_15420</name>
</gene>
<organism evidence="1 2">
    <name type="scientific">Ktedonosporobacter rubrisoli</name>
    <dbReference type="NCBI Taxonomy" id="2509675"/>
    <lineage>
        <taxon>Bacteria</taxon>
        <taxon>Bacillati</taxon>
        <taxon>Chloroflexota</taxon>
        <taxon>Ktedonobacteria</taxon>
        <taxon>Ktedonobacterales</taxon>
        <taxon>Ktedonosporobacteraceae</taxon>
        <taxon>Ktedonosporobacter</taxon>
    </lineage>
</organism>
<dbReference type="AlphaFoldDB" id="A0A4P6JPT5"/>
<keyword evidence="2" id="KW-1185">Reference proteome</keyword>
<protein>
    <submittedName>
        <fullName evidence="1">Uncharacterized protein</fullName>
    </submittedName>
</protein>
<name>A0A4P6JPT5_KTERU</name>